<dbReference type="RefSeq" id="WP_252661206.1">
    <property type="nucleotide sequence ID" value="NZ_CP098611.1"/>
</dbReference>
<dbReference type="Proteomes" id="UP001056708">
    <property type="component" value="Chromosome"/>
</dbReference>
<keyword evidence="2" id="KW-1185">Reference proteome</keyword>
<gene>
    <name evidence="1" type="ORF">NEA10_13600</name>
</gene>
<protein>
    <submittedName>
        <fullName evidence="1">Uncharacterized protein</fullName>
    </submittedName>
</protein>
<accession>A0ABY5AL15</accession>
<dbReference type="EMBL" id="CP098611">
    <property type="protein sequence ID" value="USR89892.1"/>
    <property type="molecule type" value="Genomic_DNA"/>
</dbReference>
<evidence type="ECO:0000313" key="1">
    <source>
        <dbReference type="EMBL" id="USR89892.1"/>
    </source>
</evidence>
<evidence type="ECO:0000313" key="2">
    <source>
        <dbReference type="Proteomes" id="UP001056708"/>
    </source>
</evidence>
<organism evidence="1 2">
    <name type="scientific">Phormidium yuhuli AB48</name>
    <dbReference type="NCBI Taxonomy" id="2940671"/>
    <lineage>
        <taxon>Bacteria</taxon>
        <taxon>Bacillati</taxon>
        <taxon>Cyanobacteriota</taxon>
        <taxon>Cyanophyceae</taxon>
        <taxon>Oscillatoriophycideae</taxon>
        <taxon>Oscillatoriales</taxon>
        <taxon>Oscillatoriaceae</taxon>
        <taxon>Phormidium</taxon>
        <taxon>Phormidium yuhuli</taxon>
    </lineage>
</organism>
<sequence>MKDSTDTLLMFAELLEAEPPILPPEALQQVQTLAAELEGLSEANLNEMADLIITWIEQFPQEQAIFERDRKRELQGISEPSEIQRTFPNFQVIEETESAVVITPAPQAEKTSLVRHIKQSLKQWTQNNR</sequence>
<reference evidence="1" key="1">
    <citation type="submission" date="2022-06" db="EMBL/GenBank/DDBJ databases">
        <title>Genome sequence of Phormidium yuhuli AB48 isolated from an industrial photobioreactor environment.</title>
        <authorList>
            <person name="Qiu Y."/>
            <person name="Noonan A.J.C."/>
            <person name="Dofher K."/>
            <person name="Koch M."/>
            <person name="Kieft B."/>
            <person name="Lin X."/>
            <person name="Ziels R.M."/>
            <person name="Hallam S.J."/>
        </authorList>
    </citation>
    <scope>NUCLEOTIDE SEQUENCE</scope>
    <source>
        <strain evidence="1">AB48</strain>
    </source>
</reference>
<name>A0ABY5AL15_9CYAN</name>
<proteinExistence type="predicted"/>